<dbReference type="PROSITE" id="PS51449">
    <property type="entry name" value="MTTASE_N"/>
    <property type="match status" value="1"/>
</dbReference>
<dbReference type="Pfam" id="PF00919">
    <property type="entry name" value="UPF0004"/>
    <property type="match status" value="1"/>
</dbReference>
<keyword evidence="13" id="KW-0819">tRNA processing</keyword>
<dbReference type="GO" id="GO:0046872">
    <property type="term" value="F:metal ion binding"/>
    <property type="evidence" value="ECO:0007669"/>
    <property type="project" value="UniProtKB-KW"/>
</dbReference>
<keyword evidence="8 13" id="KW-0411">Iron-sulfur</keyword>
<evidence type="ECO:0000256" key="5">
    <source>
        <dbReference type="ARBA" id="ARBA00022691"/>
    </source>
</evidence>
<feature type="domain" description="TRAM" evidence="14">
    <location>
        <begin position="394"/>
        <end position="466"/>
    </location>
</feature>
<feature type="binding site" evidence="13">
    <location>
        <position position="14"/>
    </location>
    <ligand>
        <name>[4Fe-4S] cluster</name>
        <dbReference type="ChEBI" id="CHEBI:49883"/>
        <label>1</label>
    </ligand>
</feature>
<feature type="binding site" evidence="13">
    <location>
        <position position="50"/>
    </location>
    <ligand>
        <name>[4Fe-4S] cluster</name>
        <dbReference type="ChEBI" id="CHEBI:49883"/>
        <label>1</label>
    </ligand>
</feature>
<dbReference type="Gene3D" id="3.80.30.20">
    <property type="entry name" value="tm_1862 like domain"/>
    <property type="match status" value="1"/>
</dbReference>
<feature type="binding site" evidence="13">
    <location>
        <position position="172"/>
    </location>
    <ligand>
        <name>[4Fe-4S] cluster</name>
        <dbReference type="ChEBI" id="CHEBI:49883"/>
        <label>2</label>
        <note>4Fe-4S-S-AdoMet</note>
    </ligand>
</feature>
<dbReference type="PANTHER" id="PTHR43020:SF2">
    <property type="entry name" value="MITOCHONDRIAL TRNA METHYLTHIOTRANSFERASE CDK5RAP1"/>
    <property type="match status" value="1"/>
</dbReference>
<dbReference type="GO" id="GO:0005829">
    <property type="term" value="C:cytosol"/>
    <property type="evidence" value="ECO:0007669"/>
    <property type="project" value="TreeGrafter"/>
</dbReference>
<dbReference type="SMART" id="SM00729">
    <property type="entry name" value="Elp3"/>
    <property type="match status" value="1"/>
</dbReference>
<keyword evidence="5 13" id="KW-0949">S-adenosyl-L-methionine</keyword>
<gene>
    <name evidence="13 17" type="primary">miaB</name>
    <name evidence="17" type="ORF">QJ522_11430</name>
</gene>
<comment type="function">
    <text evidence="1 13">Catalyzes the methylthiolation of N6-(dimethylallyl)adenosine (i(6)A), leading to the formation of 2-methylthio-N6-(dimethylallyl)adenosine (ms(2)i(6)A) at position 37 in tRNAs that read codons beginning with uridine.</text>
</comment>
<dbReference type="HAMAP" id="MF_01864">
    <property type="entry name" value="tRNA_metthiotr_MiaB"/>
    <property type="match status" value="1"/>
</dbReference>
<evidence type="ECO:0000259" key="16">
    <source>
        <dbReference type="PROSITE" id="PS51918"/>
    </source>
</evidence>
<dbReference type="InterPro" id="IPR020612">
    <property type="entry name" value="Methylthiotransferase_CS"/>
</dbReference>
<dbReference type="NCBIfam" id="TIGR00089">
    <property type="entry name" value="MiaB/RimO family radical SAM methylthiotransferase"/>
    <property type="match status" value="1"/>
</dbReference>
<feature type="binding site" evidence="13">
    <location>
        <position position="176"/>
    </location>
    <ligand>
        <name>[4Fe-4S] cluster</name>
        <dbReference type="ChEBI" id="CHEBI:49883"/>
        <label>2</label>
        <note>4Fe-4S-S-AdoMet</note>
    </ligand>
</feature>
<proteinExistence type="inferred from homology"/>
<evidence type="ECO:0000256" key="11">
    <source>
        <dbReference type="ARBA" id="ARBA00080698"/>
    </source>
</evidence>
<sequence length="467" mass="51396">MNNARTVHIRNFGCQMNKLDTALVSAALRRAGFSFTDSIKDADVVVINTCSVREHAEARVLSHLGHLKHLKKHRPGMVVAVIGCMAQRLGNALLEHDAVNVVCGPGQVPQLVGLVEDALSQNAKRLAVAEAIRDRADTSSDALEQFESLYGHENDGDGGPPGQAFVRVMRGCDNFCTYCIVPYVRGPEQCRPPQRILSQVRKLADEGVRQVTLLGQTVNAYRYRDGGKTSSLADLLGMVAEVEGIEWVRFVTSYPSEEFFDDILHAMTSSPKVCHYLHMPAQSGSDRILRAMNRHYTAEQYLGLLARARRIVPDIAIAGDFIVGFPGETDEDFQATVDLVRRARYRNCFIFRYSPRPGTTADKRHQDSVPDEVKQRRNVELLAVQETISGQLSGEFQGRTVTVLVEGLSKKAHVNPTDDRDRPQLVGRTAGDSIVVFNGAPSLAGRFVDVRITATSPLTLFGDLADG</sequence>
<keyword evidence="6 13" id="KW-0479">Metal-binding</keyword>
<dbReference type="Gene3D" id="3.40.50.12160">
    <property type="entry name" value="Methylthiotransferase, N-terminal domain"/>
    <property type="match status" value="1"/>
</dbReference>
<organism evidence="17 18">
    <name type="scientific">Anaerobaca lacustris</name>
    <dbReference type="NCBI Taxonomy" id="3044600"/>
    <lineage>
        <taxon>Bacteria</taxon>
        <taxon>Pseudomonadati</taxon>
        <taxon>Planctomycetota</taxon>
        <taxon>Phycisphaerae</taxon>
        <taxon>Sedimentisphaerales</taxon>
        <taxon>Anaerobacaceae</taxon>
        <taxon>Anaerobaca</taxon>
    </lineage>
</organism>
<dbReference type="Pfam" id="PF01938">
    <property type="entry name" value="TRAM"/>
    <property type="match status" value="1"/>
</dbReference>
<keyword evidence="4 13" id="KW-0808">Transferase</keyword>
<keyword evidence="18" id="KW-1185">Reference proteome</keyword>
<dbReference type="SFLD" id="SFLDF00273">
    <property type="entry name" value="(dimethylallyl)adenosine_tRNA"/>
    <property type="match status" value="1"/>
</dbReference>
<dbReference type="PROSITE" id="PS51918">
    <property type="entry name" value="RADICAL_SAM"/>
    <property type="match status" value="1"/>
</dbReference>
<dbReference type="SFLD" id="SFLDS00029">
    <property type="entry name" value="Radical_SAM"/>
    <property type="match status" value="1"/>
</dbReference>
<dbReference type="InterPro" id="IPR038135">
    <property type="entry name" value="Methylthiotransferase_N_sf"/>
</dbReference>
<dbReference type="PANTHER" id="PTHR43020">
    <property type="entry name" value="CDK5 REGULATORY SUBUNIT-ASSOCIATED PROTEIN 1"/>
    <property type="match status" value="1"/>
</dbReference>
<evidence type="ECO:0000313" key="17">
    <source>
        <dbReference type="EMBL" id="MDI6449657.1"/>
    </source>
</evidence>
<dbReference type="FunFam" id="3.80.30.20:FF:000001">
    <property type="entry name" value="tRNA-2-methylthio-N(6)-dimethylallyladenosine synthase 2"/>
    <property type="match status" value="1"/>
</dbReference>
<comment type="catalytic activity">
    <reaction evidence="13">
        <text>N(6)-dimethylallyladenosine(37) in tRNA + (sulfur carrier)-SH + AH2 + 2 S-adenosyl-L-methionine = 2-methylsulfanyl-N(6)-dimethylallyladenosine(37) in tRNA + (sulfur carrier)-H + 5'-deoxyadenosine + L-methionine + A + S-adenosyl-L-homocysteine + 2 H(+)</text>
        <dbReference type="Rhea" id="RHEA:37067"/>
        <dbReference type="Rhea" id="RHEA-COMP:10375"/>
        <dbReference type="Rhea" id="RHEA-COMP:10376"/>
        <dbReference type="Rhea" id="RHEA-COMP:14737"/>
        <dbReference type="Rhea" id="RHEA-COMP:14739"/>
        <dbReference type="ChEBI" id="CHEBI:13193"/>
        <dbReference type="ChEBI" id="CHEBI:15378"/>
        <dbReference type="ChEBI" id="CHEBI:17319"/>
        <dbReference type="ChEBI" id="CHEBI:17499"/>
        <dbReference type="ChEBI" id="CHEBI:29917"/>
        <dbReference type="ChEBI" id="CHEBI:57844"/>
        <dbReference type="ChEBI" id="CHEBI:57856"/>
        <dbReference type="ChEBI" id="CHEBI:59789"/>
        <dbReference type="ChEBI" id="CHEBI:64428"/>
        <dbReference type="ChEBI" id="CHEBI:74415"/>
        <dbReference type="ChEBI" id="CHEBI:74417"/>
        <dbReference type="EC" id="2.8.4.3"/>
    </reaction>
</comment>
<name>A0AAW6TW89_9BACT</name>
<protein>
    <recommendedName>
        <fullName evidence="10 13">tRNA-2-methylthio-N(6)-dimethylallyladenosine synthase</fullName>
        <ecNumber evidence="9 13">2.8.4.3</ecNumber>
    </recommendedName>
    <alternativeName>
        <fullName evidence="12 13">(Dimethylallyl)adenosine tRNA methylthiotransferase MiaB</fullName>
    </alternativeName>
    <alternativeName>
        <fullName evidence="11 13">tRNA-i(6)A37 methylthiotransferase</fullName>
    </alternativeName>
</protein>
<feature type="domain" description="Radical SAM core" evidence="16">
    <location>
        <begin position="158"/>
        <end position="391"/>
    </location>
</feature>
<evidence type="ECO:0000259" key="15">
    <source>
        <dbReference type="PROSITE" id="PS51449"/>
    </source>
</evidence>
<comment type="subunit">
    <text evidence="13">Monomer.</text>
</comment>
<keyword evidence="7 13" id="KW-0408">Iron</keyword>
<dbReference type="AlphaFoldDB" id="A0AAW6TW89"/>
<comment type="cofactor">
    <cofactor evidence="13">
        <name>[4Fe-4S] cluster</name>
        <dbReference type="ChEBI" id="CHEBI:49883"/>
    </cofactor>
    <text evidence="13">Binds 2 [4Fe-4S] clusters. One cluster is coordinated with 3 cysteines and an exchangeable S-adenosyl-L-methionine.</text>
</comment>
<dbReference type="FunFam" id="3.40.50.12160:FF:000003">
    <property type="entry name" value="CDK5 regulatory subunit-associated protein 1"/>
    <property type="match status" value="1"/>
</dbReference>
<evidence type="ECO:0000256" key="9">
    <source>
        <dbReference type="ARBA" id="ARBA00033765"/>
    </source>
</evidence>
<dbReference type="SFLD" id="SFLDG01082">
    <property type="entry name" value="B12-binding_domain_containing"/>
    <property type="match status" value="1"/>
</dbReference>
<evidence type="ECO:0000256" key="13">
    <source>
        <dbReference type="HAMAP-Rule" id="MF_01864"/>
    </source>
</evidence>
<evidence type="ECO:0000259" key="14">
    <source>
        <dbReference type="PROSITE" id="PS50926"/>
    </source>
</evidence>
<feature type="domain" description="MTTase N-terminal" evidence="15">
    <location>
        <begin position="5"/>
        <end position="120"/>
    </location>
</feature>
<feature type="binding site" evidence="13">
    <location>
        <position position="179"/>
    </location>
    <ligand>
        <name>[4Fe-4S] cluster</name>
        <dbReference type="ChEBI" id="CHEBI:49883"/>
        <label>2</label>
        <note>4Fe-4S-S-AdoMet</note>
    </ligand>
</feature>
<dbReference type="EMBL" id="JASCXX010000012">
    <property type="protein sequence ID" value="MDI6449657.1"/>
    <property type="molecule type" value="Genomic_DNA"/>
</dbReference>
<keyword evidence="2 13" id="KW-0004">4Fe-4S</keyword>
<dbReference type="EC" id="2.8.4.3" evidence="9 13"/>
<dbReference type="InterPro" id="IPR023404">
    <property type="entry name" value="rSAM_horseshoe"/>
</dbReference>
<evidence type="ECO:0000256" key="12">
    <source>
        <dbReference type="ARBA" id="ARBA00081141"/>
    </source>
</evidence>
<evidence type="ECO:0000256" key="6">
    <source>
        <dbReference type="ARBA" id="ARBA00022723"/>
    </source>
</evidence>
<dbReference type="Proteomes" id="UP001431776">
    <property type="component" value="Unassembled WGS sequence"/>
</dbReference>
<evidence type="ECO:0000256" key="4">
    <source>
        <dbReference type="ARBA" id="ARBA00022679"/>
    </source>
</evidence>
<dbReference type="InterPro" id="IPR002792">
    <property type="entry name" value="TRAM_dom"/>
</dbReference>
<comment type="caution">
    <text evidence="17">The sequence shown here is derived from an EMBL/GenBank/DDBJ whole genome shotgun (WGS) entry which is preliminary data.</text>
</comment>
<dbReference type="InterPro" id="IPR006463">
    <property type="entry name" value="MiaB_methiolase"/>
</dbReference>
<evidence type="ECO:0000256" key="1">
    <source>
        <dbReference type="ARBA" id="ARBA00003234"/>
    </source>
</evidence>
<comment type="similarity">
    <text evidence="13">Belongs to the methylthiotransferase family. MiaB subfamily.</text>
</comment>
<dbReference type="InterPro" id="IPR013848">
    <property type="entry name" value="Methylthiotransferase_N"/>
</dbReference>
<dbReference type="InterPro" id="IPR005839">
    <property type="entry name" value="Methylthiotransferase"/>
</dbReference>
<dbReference type="PROSITE" id="PS50926">
    <property type="entry name" value="TRAM"/>
    <property type="match status" value="1"/>
</dbReference>
<feature type="binding site" evidence="13">
    <location>
        <position position="84"/>
    </location>
    <ligand>
        <name>[4Fe-4S] cluster</name>
        <dbReference type="ChEBI" id="CHEBI:49883"/>
        <label>1</label>
    </ligand>
</feature>
<dbReference type="SFLD" id="SFLDG01061">
    <property type="entry name" value="methylthiotransferase"/>
    <property type="match status" value="1"/>
</dbReference>
<dbReference type="InterPro" id="IPR058240">
    <property type="entry name" value="rSAM_sf"/>
</dbReference>
<evidence type="ECO:0000256" key="2">
    <source>
        <dbReference type="ARBA" id="ARBA00022485"/>
    </source>
</evidence>
<evidence type="ECO:0000256" key="10">
    <source>
        <dbReference type="ARBA" id="ARBA00068570"/>
    </source>
</evidence>
<evidence type="ECO:0000256" key="3">
    <source>
        <dbReference type="ARBA" id="ARBA00022490"/>
    </source>
</evidence>
<accession>A0AAW6TW89</accession>
<evidence type="ECO:0000313" key="18">
    <source>
        <dbReference type="Proteomes" id="UP001431776"/>
    </source>
</evidence>
<evidence type="ECO:0000256" key="8">
    <source>
        <dbReference type="ARBA" id="ARBA00023014"/>
    </source>
</evidence>
<dbReference type="GO" id="GO:0035597">
    <property type="term" value="F:tRNA-2-methylthio-N(6)-dimethylallyladenosine(37) synthase activity"/>
    <property type="evidence" value="ECO:0007669"/>
    <property type="project" value="UniProtKB-EC"/>
</dbReference>
<evidence type="ECO:0000256" key="7">
    <source>
        <dbReference type="ARBA" id="ARBA00023004"/>
    </source>
</evidence>
<keyword evidence="3 13" id="KW-0963">Cytoplasm</keyword>
<dbReference type="InterPro" id="IPR006638">
    <property type="entry name" value="Elp3/MiaA/NifB-like_rSAM"/>
</dbReference>
<dbReference type="NCBIfam" id="TIGR01574">
    <property type="entry name" value="miaB-methiolase"/>
    <property type="match status" value="1"/>
</dbReference>
<dbReference type="SUPFAM" id="SSF102114">
    <property type="entry name" value="Radical SAM enzymes"/>
    <property type="match status" value="1"/>
</dbReference>
<dbReference type="PROSITE" id="PS01278">
    <property type="entry name" value="MTTASE_RADICAL"/>
    <property type="match status" value="1"/>
</dbReference>
<dbReference type="Pfam" id="PF04055">
    <property type="entry name" value="Radical_SAM"/>
    <property type="match status" value="1"/>
</dbReference>
<comment type="subcellular location">
    <subcellularLocation>
        <location evidence="13">Cytoplasm</location>
    </subcellularLocation>
</comment>
<dbReference type="CDD" id="cd01335">
    <property type="entry name" value="Radical_SAM"/>
    <property type="match status" value="1"/>
</dbReference>
<dbReference type="GO" id="GO:0051539">
    <property type="term" value="F:4 iron, 4 sulfur cluster binding"/>
    <property type="evidence" value="ECO:0007669"/>
    <property type="project" value="UniProtKB-UniRule"/>
</dbReference>
<reference evidence="17" key="1">
    <citation type="submission" date="2023-05" db="EMBL/GenBank/DDBJ databases">
        <title>Anaerotaeda fermentans gen. nov., sp. nov., a novel anaerobic planctomycete of the new family within the order Sedimentisphaerales isolated from Taman Peninsula, Russia.</title>
        <authorList>
            <person name="Khomyakova M.A."/>
            <person name="Merkel A.Y."/>
            <person name="Slobodkin A.I."/>
        </authorList>
    </citation>
    <scope>NUCLEOTIDE SEQUENCE</scope>
    <source>
        <strain evidence="17">M17dextr</strain>
    </source>
</reference>
<dbReference type="InterPro" id="IPR007197">
    <property type="entry name" value="rSAM"/>
</dbReference>
<dbReference type="RefSeq" id="WP_349245065.1">
    <property type="nucleotide sequence ID" value="NZ_JASCXX010000012.1"/>
</dbReference>